<evidence type="ECO:0000313" key="2">
    <source>
        <dbReference type="Proteomes" id="UP000569005"/>
    </source>
</evidence>
<proteinExistence type="predicted"/>
<name>A0ACC5NW59_9BACT</name>
<sequence>MKNPSKLDQHSVRLISAIALSLTGHCSQQVLLDALLQWPPALEMIKKAASN</sequence>
<evidence type="ECO:0000313" key="1">
    <source>
        <dbReference type="EMBL" id="MBB5338802.1"/>
    </source>
</evidence>
<comment type="caution">
    <text evidence="1">The sequence shown here is derived from an EMBL/GenBank/DDBJ whole genome shotgun (WGS) entry which is preliminary data.</text>
</comment>
<dbReference type="EMBL" id="JACHEA010000001">
    <property type="protein sequence ID" value="MBB5338802.1"/>
    <property type="molecule type" value="Genomic_DNA"/>
</dbReference>
<organism evidence="1 2">
    <name type="scientific">Tunturiibacter gelidiferens</name>
    <dbReference type="NCBI Taxonomy" id="3069689"/>
    <lineage>
        <taxon>Bacteria</taxon>
        <taxon>Pseudomonadati</taxon>
        <taxon>Acidobacteriota</taxon>
        <taxon>Terriglobia</taxon>
        <taxon>Terriglobales</taxon>
        <taxon>Acidobacteriaceae</taxon>
        <taxon>Tunturiibacter</taxon>
    </lineage>
</organism>
<dbReference type="Proteomes" id="UP000569005">
    <property type="component" value="Unassembled WGS sequence"/>
</dbReference>
<protein>
    <submittedName>
        <fullName evidence="1">Uncharacterized protein</fullName>
    </submittedName>
</protein>
<keyword evidence="2" id="KW-1185">Reference proteome</keyword>
<reference evidence="1" key="1">
    <citation type="submission" date="2020-08" db="EMBL/GenBank/DDBJ databases">
        <title>Genomic Encyclopedia of Type Strains, Phase IV (KMG-V): Genome sequencing to study the core and pangenomes of soil and plant-associated prokaryotes.</title>
        <authorList>
            <person name="Whitman W."/>
        </authorList>
    </citation>
    <scope>NUCLEOTIDE SEQUENCE</scope>
    <source>
        <strain evidence="1">M8UP15</strain>
    </source>
</reference>
<gene>
    <name evidence="1" type="ORF">HDF13_001135</name>
</gene>
<accession>A0ACC5NW59</accession>